<name>I4E6B1_NEIME</name>
<dbReference type="AlphaFoldDB" id="I4E6B1"/>
<accession>I4E6B1</accession>
<sequence length="30" mass="2956">MLCGSTAFSCGKASDGIAGASVRQGVRLGR</sequence>
<organism evidence="1">
    <name type="scientific">Neisseria meningitidis alpha522</name>
    <dbReference type="NCBI Taxonomy" id="996307"/>
    <lineage>
        <taxon>Bacteria</taxon>
        <taxon>Pseudomonadati</taxon>
        <taxon>Pseudomonadota</taxon>
        <taxon>Betaproteobacteria</taxon>
        <taxon>Neisseriales</taxon>
        <taxon>Neisseriaceae</taxon>
        <taxon>Neisseria</taxon>
    </lineage>
</organism>
<protein>
    <submittedName>
        <fullName evidence="1">Uncharacterized protein</fullName>
    </submittedName>
</protein>
<dbReference type="EMBL" id="FR845712">
    <property type="protein sequence ID" value="CCA44879.1"/>
    <property type="molecule type" value="Genomic_DNA"/>
</dbReference>
<gene>
    <name evidence="1" type="ORF">NMALPHA522_1338</name>
</gene>
<reference evidence="1" key="1">
    <citation type="submission" date="2011-03" db="EMBL/GenBank/DDBJ databases">
        <title>Draft genome of Neisseria meningitidis strain alpha522.</title>
        <authorList>
            <person name="Schoen C."/>
            <person name="Blom J."/>
        </authorList>
    </citation>
    <scope>NUCLEOTIDE SEQUENCE</scope>
    <source>
        <strain evidence="1">Alpha522</strain>
    </source>
</reference>
<proteinExistence type="predicted"/>
<evidence type="ECO:0000313" key="1">
    <source>
        <dbReference type="EMBL" id="CCA44879.1"/>
    </source>
</evidence>